<name>A0AAE1WAD7_9LAMI</name>
<proteinExistence type="predicted"/>
<dbReference type="EMBL" id="JACGWL010000013">
    <property type="protein sequence ID" value="KAK4389739.1"/>
    <property type="molecule type" value="Genomic_DNA"/>
</dbReference>
<organism evidence="2 3">
    <name type="scientific">Sesamum angolense</name>
    <dbReference type="NCBI Taxonomy" id="2727404"/>
    <lineage>
        <taxon>Eukaryota</taxon>
        <taxon>Viridiplantae</taxon>
        <taxon>Streptophyta</taxon>
        <taxon>Embryophyta</taxon>
        <taxon>Tracheophyta</taxon>
        <taxon>Spermatophyta</taxon>
        <taxon>Magnoliopsida</taxon>
        <taxon>eudicotyledons</taxon>
        <taxon>Gunneridae</taxon>
        <taxon>Pentapetalae</taxon>
        <taxon>asterids</taxon>
        <taxon>lamiids</taxon>
        <taxon>Lamiales</taxon>
        <taxon>Pedaliaceae</taxon>
        <taxon>Sesamum</taxon>
    </lineage>
</organism>
<dbReference type="GO" id="GO:0004523">
    <property type="term" value="F:RNA-DNA hybrid ribonuclease activity"/>
    <property type="evidence" value="ECO:0007669"/>
    <property type="project" value="InterPro"/>
</dbReference>
<comment type="caution">
    <text evidence="2">The sequence shown here is derived from an EMBL/GenBank/DDBJ whole genome shotgun (WGS) entry which is preliminary data.</text>
</comment>
<dbReference type="AlphaFoldDB" id="A0AAE1WAD7"/>
<dbReference type="PANTHER" id="PTHR48475:SF2">
    <property type="entry name" value="RIBONUCLEASE H"/>
    <property type="match status" value="1"/>
</dbReference>
<accession>A0AAE1WAD7</accession>
<gene>
    <name evidence="2" type="ORF">Sango_2310900</name>
</gene>
<protein>
    <recommendedName>
        <fullName evidence="1">RNase H type-1 domain-containing protein</fullName>
    </recommendedName>
</protein>
<evidence type="ECO:0000313" key="3">
    <source>
        <dbReference type="Proteomes" id="UP001289374"/>
    </source>
</evidence>
<dbReference type="Proteomes" id="UP001289374">
    <property type="component" value="Unassembled WGS sequence"/>
</dbReference>
<dbReference type="InterPro" id="IPR012337">
    <property type="entry name" value="RNaseH-like_sf"/>
</dbReference>
<keyword evidence="3" id="KW-1185">Reference proteome</keyword>
<dbReference type="PANTHER" id="PTHR48475">
    <property type="entry name" value="RIBONUCLEASE H"/>
    <property type="match status" value="1"/>
</dbReference>
<sequence>MKNGSTHSRSESILSKLPLPTKSTLGEHVYLYLAVGQQEISSMLIKEEGHTKPIYYVTKARMTIGAYVLVKIVNEATLIEEDEGIRMALDAGARNLITSSDSQLVINQLKGMYEVEEERMKEYLQAIGELTGLLKIFQLHQIPRAENAKADYLARLASSLIK</sequence>
<reference evidence="2" key="1">
    <citation type="submission" date="2020-06" db="EMBL/GenBank/DDBJ databases">
        <authorList>
            <person name="Li T."/>
            <person name="Hu X."/>
            <person name="Zhang T."/>
            <person name="Song X."/>
            <person name="Zhang H."/>
            <person name="Dai N."/>
            <person name="Sheng W."/>
            <person name="Hou X."/>
            <person name="Wei L."/>
        </authorList>
    </citation>
    <scope>NUCLEOTIDE SEQUENCE</scope>
    <source>
        <strain evidence="2">K16</strain>
        <tissue evidence="2">Leaf</tissue>
    </source>
</reference>
<dbReference type="InterPro" id="IPR002156">
    <property type="entry name" value="RNaseH_domain"/>
</dbReference>
<feature type="domain" description="RNase H type-1" evidence="1">
    <location>
        <begin position="83"/>
        <end position="156"/>
    </location>
</feature>
<dbReference type="Pfam" id="PF13456">
    <property type="entry name" value="RVT_3"/>
    <property type="match status" value="1"/>
</dbReference>
<dbReference type="GO" id="GO:0003676">
    <property type="term" value="F:nucleic acid binding"/>
    <property type="evidence" value="ECO:0007669"/>
    <property type="project" value="InterPro"/>
</dbReference>
<dbReference type="InterPro" id="IPR036397">
    <property type="entry name" value="RNaseH_sf"/>
</dbReference>
<evidence type="ECO:0000313" key="2">
    <source>
        <dbReference type="EMBL" id="KAK4389739.1"/>
    </source>
</evidence>
<reference evidence="2" key="2">
    <citation type="journal article" date="2024" name="Plant">
        <title>Genomic evolution and insights into agronomic trait innovations of Sesamum species.</title>
        <authorList>
            <person name="Miao H."/>
            <person name="Wang L."/>
            <person name="Qu L."/>
            <person name="Liu H."/>
            <person name="Sun Y."/>
            <person name="Le M."/>
            <person name="Wang Q."/>
            <person name="Wei S."/>
            <person name="Zheng Y."/>
            <person name="Lin W."/>
            <person name="Duan Y."/>
            <person name="Cao H."/>
            <person name="Xiong S."/>
            <person name="Wang X."/>
            <person name="Wei L."/>
            <person name="Li C."/>
            <person name="Ma Q."/>
            <person name="Ju M."/>
            <person name="Zhao R."/>
            <person name="Li G."/>
            <person name="Mu C."/>
            <person name="Tian Q."/>
            <person name="Mei H."/>
            <person name="Zhang T."/>
            <person name="Gao T."/>
            <person name="Zhang H."/>
        </authorList>
    </citation>
    <scope>NUCLEOTIDE SEQUENCE</scope>
    <source>
        <strain evidence="2">K16</strain>
    </source>
</reference>
<evidence type="ECO:0000259" key="1">
    <source>
        <dbReference type="Pfam" id="PF13456"/>
    </source>
</evidence>
<dbReference type="SUPFAM" id="SSF53098">
    <property type="entry name" value="Ribonuclease H-like"/>
    <property type="match status" value="1"/>
</dbReference>
<dbReference type="Gene3D" id="3.30.420.10">
    <property type="entry name" value="Ribonuclease H-like superfamily/Ribonuclease H"/>
    <property type="match status" value="1"/>
</dbReference>